<dbReference type="Pfam" id="PF00436">
    <property type="entry name" value="SSB"/>
    <property type="match status" value="1"/>
</dbReference>
<dbReference type="CDD" id="cd04496">
    <property type="entry name" value="SSB_OBF"/>
    <property type="match status" value="1"/>
</dbReference>
<proteinExistence type="predicted"/>
<sequence>MPNYRVPEINRVFLIGRATQDARLQISAKNELPFCMITVANNRRYKNKNTGEWQKETNFISVQITGKIAERLCDRIKKGTLLYIEGIIRTYKKETEGKNITNTLVRATNAQILSTEEEYQQEEEEFAPPIGNDLPPIGDEDEELPF</sequence>
<feature type="compositionally biased region" description="Acidic residues" evidence="4">
    <location>
        <begin position="116"/>
        <end position="126"/>
    </location>
</feature>
<dbReference type="GO" id="GO:0003697">
    <property type="term" value="F:single-stranded DNA binding"/>
    <property type="evidence" value="ECO:0007669"/>
    <property type="project" value="InterPro"/>
</dbReference>
<gene>
    <name evidence="5" type="primary">ssb</name>
    <name evidence="5" type="ORF">ENV67_01565</name>
</gene>
<dbReference type="InterPro" id="IPR012340">
    <property type="entry name" value="NA-bd_OB-fold"/>
</dbReference>
<evidence type="ECO:0000256" key="1">
    <source>
        <dbReference type="ARBA" id="ARBA00023125"/>
    </source>
</evidence>
<dbReference type="SUPFAM" id="SSF50249">
    <property type="entry name" value="Nucleic acid-binding proteins"/>
    <property type="match status" value="1"/>
</dbReference>
<evidence type="ECO:0000256" key="3">
    <source>
        <dbReference type="RuleBase" id="RU000524"/>
    </source>
</evidence>
<dbReference type="AlphaFoldDB" id="A0A7C4U7L0"/>
<evidence type="ECO:0000313" key="5">
    <source>
        <dbReference type="EMBL" id="HGW91215.1"/>
    </source>
</evidence>
<reference evidence="5" key="1">
    <citation type="journal article" date="2020" name="mSystems">
        <title>Genome- and Community-Level Interaction Insights into Carbon Utilization and Element Cycling Functions of Hydrothermarchaeota in Hydrothermal Sediment.</title>
        <authorList>
            <person name="Zhou Z."/>
            <person name="Liu Y."/>
            <person name="Xu W."/>
            <person name="Pan J."/>
            <person name="Luo Z.H."/>
            <person name="Li M."/>
        </authorList>
    </citation>
    <scope>NUCLEOTIDE SEQUENCE [LARGE SCALE GENOMIC DNA]</scope>
    <source>
        <strain evidence="5">SpSt-780</strain>
    </source>
</reference>
<protein>
    <recommendedName>
        <fullName evidence="3">Single-stranded DNA-binding protein</fullName>
    </recommendedName>
</protein>
<evidence type="ECO:0000256" key="2">
    <source>
        <dbReference type="PROSITE-ProRule" id="PRU00252"/>
    </source>
</evidence>
<comment type="caution">
    <text evidence="5">The sequence shown here is derived from an EMBL/GenBank/DDBJ whole genome shotgun (WGS) entry which is preliminary data.</text>
</comment>
<dbReference type="PROSITE" id="PS50935">
    <property type="entry name" value="SSB"/>
    <property type="match status" value="1"/>
</dbReference>
<dbReference type="EMBL" id="DTHG01000019">
    <property type="protein sequence ID" value="HGW91215.1"/>
    <property type="molecule type" value="Genomic_DNA"/>
</dbReference>
<organism evidence="5">
    <name type="scientific">candidate division WOR-3 bacterium</name>
    <dbReference type="NCBI Taxonomy" id="2052148"/>
    <lineage>
        <taxon>Bacteria</taxon>
        <taxon>Bacteria division WOR-3</taxon>
    </lineage>
</organism>
<dbReference type="GO" id="GO:0006260">
    <property type="term" value="P:DNA replication"/>
    <property type="evidence" value="ECO:0007669"/>
    <property type="project" value="InterPro"/>
</dbReference>
<dbReference type="NCBIfam" id="TIGR00621">
    <property type="entry name" value="ssb"/>
    <property type="match status" value="1"/>
</dbReference>
<dbReference type="InterPro" id="IPR011344">
    <property type="entry name" value="ssDNA-bd"/>
</dbReference>
<keyword evidence="1 2" id="KW-0238">DNA-binding</keyword>
<dbReference type="InterPro" id="IPR000424">
    <property type="entry name" value="Primosome_PriB/ssb"/>
</dbReference>
<dbReference type="Gene3D" id="2.40.50.140">
    <property type="entry name" value="Nucleic acid-binding proteins"/>
    <property type="match status" value="1"/>
</dbReference>
<feature type="region of interest" description="Disordered" evidence="4">
    <location>
        <begin position="116"/>
        <end position="146"/>
    </location>
</feature>
<evidence type="ECO:0000256" key="4">
    <source>
        <dbReference type="SAM" id="MobiDB-lite"/>
    </source>
</evidence>
<name>A0A7C4U7L0_UNCW3</name>
<accession>A0A7C4U7L0</accession>